<organism evidence="3 4">
    <name type="scientific">Macrophomina phaseolina</name>
    <dbReference type="NCBI Taxonomy" id="35725"/>
    <lineage>
        <taxon>Eukaryota</taxon>
        <taxon>Fungi</taxon>
        <taxon>Dikarya</taxon>
        <taxon>Ascomycota</taxon>
        <taxon>Pezizomycotina</taxon>
        <taxon>Dothideomycetes</taxon>
        <taxon>Dothideomycetes incertae sedis</taxon>
        <taxon>Botryosphaeriales</taxon>
        <taxon>Botryosphaeriaceae</taxon>
        <taxon>Macrophomina</taxon>
    </lineage>
</organism>
<evidence type="ECO:0000256" key="2">
    <source>
        <dbReference type="SAM" id="Phobius"/>
    </source>
</evidence>
<protein>
    <submittedName>
        <fullName evidence="3">Uncharacterized protein</fullName>
    </submittedName>
</protein>
<evidence type="ECO:0000313" key="3">
    <source>
        <dbReference type="EMBL" id="KAH7025507.1"/>
    </source>
</evidence>
<feature type="region of interest" description="Disordered" evidence="1">
    <location>
        <begin position="282"/>
        <end position="338"/>
    </location>
</feature>
<name>A0ABQ8FTG5_9PEZI</name>
<feature type="compositionally biased region" description="Polar residues" evidence="1">
    <location>
        <begin position="305"/>
        <end position="323"/>
    </location>
</feature>
<dbReference type="Proteomes" id="UP000774617">
    <property type="component" value="Unassembled WGS sequence"/>
</dbReference>
<keyword evidence="2" id="KW-0812">Transmembrane</keyword>
<feature type="region of interest" description="Disordered" evidence="1">
    <location>
        <begin position="166"/>
        <end position="219"/>
    </location>
</feature>
<accession>A0ABQ8FTG5</accession>
<evidence type="ECO:0000313" key="4">
    <source>
        <dbReference type="Proteomes" id="UP000774617"/>
    </source>
</evidence>
<evidence type="ECO:0000256" key="1">
    <source>
        <dbReference type="SAM" id="MobiDB-lite"/>
    </source>
</evidence>
<comment type="caution">
    <text evidence="3">The sequence shown here is derived from an EMBL/GenBank/DDBJ whole genome shotgun (WGS) entry which is preliminary data.</text>
</comment>
<gene>
    <name evidence="3" type="ORF">B0J12DRAFT_364092</name>
</gene>
<sequence>MSAATTSYTDVFSSSLPRGAGPLTTVFTTPDFCAMSAWTNFDTLPLSSSICLPNGFTTYWIYKYGFYSPGICPQSYTAGCSWPTAAATVSNGTPFLGGPLETGESAIICCPIGYTCMNDSTDEYNFSKCKATTETVVTIPALTQPFVTTTPLAFAVQVRWKESDMNALETNPTRSGLTITPTPTSTTAGQTTAAATTGGAASTSSASSTGTSQTSSNGSSFSTGAAIGVGVGVAVAAVVLAIIAYLFWRRAKSRKNAAALALGDGSDAGGGRKSGKKFTELQDTQVSRGSAHVPAELHSPEGDTFQPSTWGGSTLSPLSPRPNTATTGGATEMEAPDARHELPGHVTDFAEMPASNQYVAELPGDMPGKPREKWQM</sequence>
<feature type="transmembrane region" description="Helical" evidence="2">
    <location>
        <begin position="225"/>
        <end position="248"/>
    </location>
</feature>
<proteinExistence type="predicted"/>
<keyword evidence="2" id="KW-0472">Membrane</keyword>
<keyword evidence="4" id="KW-1185">Reference proteome</keyword>
<dbReference type="EMBL" id="JAGTJR010000058">
    <property type="protein sequence ID" value="KAH7025507.1"/>
    <property type="molecule type" value="Genomic_DNA"/>
</dbReference>
<feature type="compositionally biased region" description="Low complexity" evidence="1">
    <location>
        <begin position="175"/>
        <end position="219"/>
    </location>
</feature>
<keyword evidence="2" id="KW-1133">Transmembrane helix</keyword>
<reference evidence="3 4" key="1">
    <citation type="journal article" date="2021" name="Nat. Commun.">
        <title>Genetic determinants of endophytism in the Arabidopsis root mycobiome.</title>
        <authorList>
            <person name="Mesny F."/>
            <person name="Miyauchi S."/>
            <person name="Thiergart T."/>
            <person name="Pickel B."/>
            <person name="Atanasova L."/>
            <person name="Karlsson M."/>
            <person name="Huettel B."/>
            <person name="Barry K.W."/>
            <person name="Haridas S."/>
            <person name="Chen C."/>
            <person name="Bauer D."/>
            <person name="Andreopoulos W."/>
            <person name="Pangilinan J."/>
            <person name="LaButti K."/>
            <person name="Riley R."/>
            <person name="Lipzen A."/>
            <person name="Clum A."/>
            <person name="Drula E."/>
            <person name="Henrissat B."/>
            <person name="Kohler A."/>
            <person name="Grigoriev I.V."/>
            <person name="Martin F.M."/>
            <person name="Hacquard S."/>
        </authorList>
    </citation>
    <scope>NUCLEOTIDE SEQUENCE [LARGE SCALE GENOMIC DNA]</scope>
    <source>
        <strain evidence="3 4">MPI-SDFR-AT-0080</strain>
    </source>
</reference>